<feature type="transmembrane region" description="Helical" evidence="1">
    <location>
        <begin position="83"/>
        <end position="101"/>
    </location>
</feature>
<sequence>MTDFNTATLSSYSARAKGAMFFAIFGTAWLALWNQRAMQGKGLGYLLIAACGLALLVLAMLRQRQYQAFAPEDNPASRRVARVFHLINAAQWVIILVAGNVLANLGYADWVVPVAMLVIGLHFLPLSRLFNAPGHFWLGLLMSLFAIAYPFLLSGGPADPYGCMGAGLLLWGYACLKLLAIPAAVPTTTATTTSRKLNAF</sequence>
<dbReference type="EMBL" id="QJKB01000002">
    <property type="protein sequence ID" value="PXX45474.1"/>
    <property type="molecule type" value="Genomic_DNA"/>
</dbReference>
<protein>
    <submittedName>
        <fullName evidence="2">Uncharacterized protein</fullName>
    </submittedName>
</protein>
<gene>
    <name evidence="2" type="ORF">DFR42_102702</name>
</gene>
<keyword evidence="1" id="KW-0472">Membrane</keyword>
<keyword evidence="1" id="KW-0812">Transmembrane</keyword>
<reference evidence="2 3" key="1">
    <citation type="submission" date="2018-05" db="EMBL/GenBank/DDBJ databases">
        <title>Genomic Encyclopedia of Type Strains, Phase IV (KMG-IV): sequencing the most valuable type-strain genomes for metagenomic binning, comparative biology and taxonomic classification.</title>
        <authorList>
            <person name="Goeker M."/>
        </authorList>
    </citation>
    <scope>NUCLEOTIDE SEQUENCE [LARGE SCALE GENOMIC DNA]</scope>
    <source>
        <strain evidence="2 3">DSM 19792</strain>
    </source>
</reference>
<evidence type="ECO:0000313" key="3">
    <source>
        <dbReference type="Proteomes" id="UP000247792"/>
    </source>
</evidence>
<keyword evidence="1" id="KW-1133">Transmembrane helix</keyword>
<comment type="caution">
    <text evidence="2">The sequence shown here is derived from an EMBL/GenBank/DDBJ whole genome shotgun (WGS) entry which is preliminary data.</text>
</comment>
<keyword evidence="3" id="KW-1185">Reference proteome</keyword>
<feature type="transmembrane region" description="Helical" evidence="1">
    <location>
        <begin position="43"/>
        <end position="62"/>
    </location>
</feature>
<feature type="transmembrane region" description="Helical" evidence="1">
    <location>
        <begin position="107"/>
        <end position="124"/>
    </location>
</feature>
<dbReference type="AlphaFoldDB" id="A0A318JEE6"/>
<feature type="transmembrane region" description="Helical" evidence="1">
    <location>
        <begin position="12"/>
        <end position="31"/>
    </location>
</feature>
<accession>A0A318JEE6</accession>
<organism evidence="2 3">
    <name type="scientific">Undibacterium pigrum</name>
    <dbReference type="NCBI Taxonomy" id="401470"/>
    <lineage>
        <taxon>Bacteria</taxon>
        <taxon>Pseudomonadati</taxon>
        <taxon>Pseudomonadota</taxon>
        <taxon>Betaproteobacteria</taxon>
        <taxon>Burkholderiales</taxon>
        <taxon>Oxalobacteraceae</taxon>
        <taxon>Undibacterium</taxon>
    </lineage>
</organism>
<dbReference type="OrthoDB" id="123418at2"/>
<feature type="transmembrane region" description="Helical" evidence="1">
    <location>
        <begin position="165"/>
        <end position="185"/>
    </location>
</feature>
<dbReference type="RefSeq" id="WP_110254898.1">
    <property type="nucleotide sequence ID" value="NZ_QJKB01000002.1"/>
</dbReference>
<evidence type="ECO:0000256" key="1">
    <source>
        <dbReference type="SAM" id="Phobius"/>
    </source>
</evidence>
<evidence type="ECO:0000313" key="2">
    <source>
        <dbReference type="EMBL" id="PXX45474.1"/>
    </source>
</evidence>
<name>A0A318JEE6_9BURK</name>
<feature type="transmembrane region" description="Helical" evidence="1">
    <location>
        <begin position="136"/>
        <end position="153"/>
    </location>
</feature>
<dbReference type="Proteomes" id="UP000247792">
    <property type="component" value="Unassembled WGS sequence"/>
</dbReference>
<proteinExistence type="predicted"/>